<feature type="domain" description="PHP" evidence="9">
    <location>
        <begin position="5"/>
        <end position="215"/>
    </location>
</feature>
<dbReference type="NCBIfam" id="TIGR01856">
    <property type="entry name" value="hisJ_fam"/>
    <property type="match status" value="1"/>
</dbReference>
<dbReference type="GO" id="GO:0004401">
    <property type="term" value="F:histidinol-phosphatase activity"/>
    <property type="evidence" value="ECO:0007669"/>
    <property type="project" value="UniProtKB-UniRule"/>
</dbReference>
<keyword evidence="6 8" id="KW-0368">Histidine biosynthesis</keyword>
<accession>A0A6A6V9F8</accession>
<evidence type="ECO:0000256" key="6">
    <source>
        <dbReference type="ARBA" id="ARBA00023102"/>
    </source>
</evidence>
<evidence type="ECO:0000256" key="3">
    <source>
        <dbReference type="ARBA" id="ARBA00013085"/>
    </source>
</evidence>
<dbReference type="GO" id="GO:0000105">
    <property type="term" value="P:L-histidine biosynthetic process"/>
    <property type="evidence" value="ECO:0007669"/>
    <property type="project" value="UniProtKB-UniRule"/>
</dbReference>
<evidence type="ECO:0000259" key="9">
    <source>
        <dbReference type="Pfam" id="PF02811"/>
    </source>
</evidence>
<comment type="pathway">
    <text evidence="1 8">Amino-acid biosynthesis; L-histidine biosynthesis; L-histidine from 5-phospho-alpha-D-ribose 1-diphosphate: step 8/9.</text>
</comment>
<keyword evidence="5 8" id="KW-0378">Hydrolase</keyword>
<dbReference type="UniPathway" id="UPA00031">
    <property type="reaction ID" value="UER00013"/>
</dbReference>
<dbReference type="Proteomes" id="UP000799440">
    <property type="component" value="Unassembled WGS sequence"/>
</dbReference>
<sequence length="308" mass="35389">MPFSHHSHSGQFCAHAQDQLEDVVLAAIARGFRSLALTEHIYRPKEDFYPEEEGLYTEASLKESFGLYMKEASRLREKYSSRIEILVGFEAEWIRPSSERDINDVLRDYKGSLDFFLGSIHHVMSHPIDFDREKYDMALRKAGGTDEKLFLQYFLEMGSMLRALKPPVVGHFDLIRLKSDTPDTQFEGMDEVWKVIRNNLEYIASYGGILELNSAALRKGLAEPYPCLPICQYFMSLGGRFTISDDSHGVAQLGTNYHRLLDFIKKVGIETIWYADRRTQSTSDARFRAGFSSMSVEELIQHPYWSLA</sequence>
<dbReference type="InterPro" id="IPR010140">
    <property type="entry name" value="Histidinol_P_phosphatase_HisJ"/>
</dbReference>
<evidence type="ECO:0000256" key="1">
    <source>
        <dbReference type="ARBA" id="ARBA00004970"/>
    </source>
</evidence>
<proteinExistence type="inferred from homology"/>
<dbReference type="Pfam" id="PF02811">
    <property type="entry name" value="PHP"/>
    <property type="match status" value="1"/>
</dbReference>
<organism evidence="10 11">
    <name type="scientific">Sporormia fimetaria CBS 119925</name>
    <dbReference type="NCBI Taxonomy" id="1340428"/>
    <lineage>
        <taxon>Eukaryota</taxon>
        <taxon>Fungi</taxon>
        <taxon>Dikarya</taxon>
        <taxon>Ascomycota</taxon>
        <taxon>Pezizomycotina</taxon>
        <taxon>Dothideomycetes</taxon>
        <taxon>Pleosporomycetidae</taxon>
        <taxon>Pleosporales</taxon>
        <taxon>Sporormiaceae</taxon>
        <taxon>Sporormia</taxon>
    </lineage>
</organism>
<dbReference type="CDD" id="cd12110">
    <property type="entry name" value="PHP_HisPPase_Hisj_like"/>
    <property type="match status" value="1"/>
</dbReference>
<dbReference type="AlphaFoldDB" id="A0A6A6V9F8"/>
<keyword evidence="4 8" id="KW-0028">Amino-acid biosynthesis</keyword>
<evidence type="ECO:0000256" key="2">
    <source>
        <dbReference type="ARBA" id="ARBA00009152"/>
    </source>
</evidence>
<dbReference type="InterPro" id="IPR004013">
    <property type="entry name" value="PHP_dom"/>
</dbReference>
<dbReference type="OrthoDB" id="5957391at2759"/>
<dbReference type="EMBL" id="MU006578">
    <property type="protein sequence ID" value="KAF2746354.1"/>
    <property type="molecule type" value="Genomic_DNA"/>
</dbReference>
<keyword evidence="11" id="KW-1185">Reference proteome</keyword>
<dbReference type="EC" id="3.1.3.15" evidence="3 8"/>
<comment type="similarity">
    <text evidence="2 8">Belongs to the PHP hydrolase family. HisK subfamily.</text>
</comment>
<protein>
    <recommendedName>
        <fullName evidence="3 8">Histidinol-phosphatase</fullName>
        <shortName evidence="8">HolPase</shortName>
        <ecNumber evidence="3 8">3.1.3.15</ecNumber>
    </recommendedName>
</protein>
<reference evidence="10" key="1">
    <citation type="journal article" date="2020" name="Stud. Mycol.">
        <title>101 Dothideomycetes genomes: a test case for predicting lifestyles and emergence of pathogens.</title>
        <authorList>
            <person name="Haridas S."/>
            <person name="Albert R."/>
            <person name="Binder M."/>
            <person name="Bloem J."/>
            <person name="Labutti K."/>
            <person name="Salamov A."/>
            <person name="Andreopoulos B."/>
            <person name="Baker S."/>
            <person name="Barry K."/>
            <person name="Bills G."/>
            <person name="Bluhm B."/>
            <person name="Cannon C."/>
            <person name="Castanera R."/>
            <person name="Culley D."/>
            <person name="Daum C."/>
            <person name="Ezra D."/>
            <person name="Gonzalez J."/>
            <person name="Henrissat B."/>
            <person name="Kuo A."/>
            <person name="Liang C."/>
            <person name="Lipzen A."/>
            <person name="Lutzoni F."/>
            <person name="Magnuson J."/>
            <person name="Mondo S."/>
            <person name="Nolan M."/>
            <person name="Ohm R."/>
            <person name="Pangilinan J."/>
            <person name="Park H.-J."/>
            <person name="Ramirez L."/>
            <person name="Alfaro M."/>
            <person name="Sun H."/>
            <person name="Tritt A."/>
            <person name="Yoshinaga Y."/>
            <person name="Zwiers L.-H."/>
            <person name="Turgeon B."/>
            <person name="Goodwin S."/>
            <person name="Spatafora J."/>
            <person name="Crous P."/>
            <person name="Grigoriev I."/>
        </authorList>
    </citation>
    <scope>NUCLEOTIDE SEQUENCE</scope>
    <source>
        <strain evidence="10">CBS 119925</strain>
    </source>
</reference>
<evidence type="ECO:0000256" key="8">
    <source>
        <dbReference type="RuleBase" id="RU366003"/>
    </source>
</evidence>
<gene>
    <name evidence="10" type="ORF">M011DRAFT_404938</name>
</gene>
<evidence type="ECO:0000313" key="11">
    <source>
        <dbReference type="Proteomes" id="UP000799440"/>
    </source>
</evidence>
<evidence type="ECO:0000313" key="10">
    <source>
        <dbReference type="EMBL" id="KAF2746354.1"/>
    </source>
</evidence>
<dbReference type="Gene3D" id="3.20.20.140">
    <property type="entry name" value="Metal-dependent hydrolases"/>
    <property type="match status" value="1"/>
</dbReference>
<dbReference type="PANTHER" id="PTHR21039">
    <property type="entry name" value="HISTIDINOL PHOSPHATASE-RELATED"/>
    <property type="match status" value="1"/>
</dbReference>
<dbReference type="SUPFAM" id="SSF89550">
    <property type="entry name" value="PHP domain-like"/>
    <property type="match status" value="1"/>
</dbReference>
<evidence type="ECO:0000256" key="4">
    <source>
        <dbReference type="ARBA" id="ARBA00022605"/>
    </source>
</evidence>
<evidence type="ECO:0000256" key="5">
    <source>
        <dbReference type="ARBA" id="ARBA00022801"/>
    </source>
</evidence>
<name>A0A6A6V9F8_9PLEO</name>
<dbReference type="PANTHER" id="PTHR21039:SF0">
    <property type="entry name" value="HISTIDINOL-PHOSPHATASE"/>
    <property type="match status" value="1"/>
</dbReference>
<comment type="catalytic activity">
    <reaction evidence="7 8">
        <text>L-histidinol phosphate + H2O = L-histidinol + phosphate</text>
        <dbReference type="Rhea" id="RHEA:14465"/>
        <dbReference type="ChEBI" id="CHEBI:15377"/>
        <dbReference type="ChEBI" id="CHEBI:43474"/>
        <dbReference type="ChEBI" id="CHEBI:57699"/>
        <dbReference type="ChEBI" id="CHEBI:57980"/>
        <dbReference type="EC" id="3.1.3.15"/>
    </reaction>
</comment>
<dbReference type="GO" id="GO:0005737">
    <property type="term" value="C:cytoplasm"/>
    <property type="evidence" value="ECO:0007669"/>
    <property type="project" value="TreeGrafter"/>
</dbReference>
<dbReference type="InterPro" id="IPR016195">
    <property type="entry name" value="Pol/histidinol_Pase-like"/>
</dbReference>
<evidence type="ECO:0000256" key="7">
    <source>
        <dbReference type="ARBA" id="ARBA00049158"/>
    </source>
</evidence>